<proteinExistence type="inferred from homology"/>
<feature type="binding site" evidence="7">
    <location>
        <position position="183"/>
    </location>
    <ligand>
        <name>Mg(2+)</name>
        <dbReference type="ChEBI" id="CHEBI:18420"/>
    </ligand>
</feature>
<dbReference type="GO" id="GO:0043022">
    <property type="term" value="F:ribosome binding"/>
    <property type="evidence" value="ECO:0007669"/>
    <property type="project" value="TreeGrafter"/>
</dbReference>
<feature type="binding site" evidence="7">
    <location>
        <position position="203"/>
    </location>
    <ligand>
        <name>Mg(2+)</name>
        <dbReference type="ChEBI" id="CHEBI:18420"/>
    </ligand>
</feature>
<dbReference type="Pfam" id="PF13167">
    <property type="entry name" value="GTP-bdg_N"/>
    <property type="match status" value="1"/>
</dbReference>
<comment type="caution">
    <text evidence="9">The sequence shown here is derived from an EMBL/GenBank/DDBJ whole genome shotgun (WGS) entry which is preliminary data.</text>
</comment>
<dbReference type="GO" id="GO:0003924">
    <property type="term" value="F:GTPase activity"/>
    <property type="evidence" value="ECO:0007669"/>
    <property type="project" value="UniProtKB-UniRule"/>
</dbReference>
<dbReference type="CDD" id="cd01878">
    <property type="entry name" value="HflX"/>
    <property type="match status" value="1"/>
</dbReference>
<comment type="similarity">
    <text evidence="5">Belongs to the TRAFAC class OBG-HflX-like GTPase superfamily. HflX GTPase family.</text>
</comment>
<reference evidence="10" key="1">
    <citation type="submission" date="2017-09" db="EMBL/GenBank/DDBJ databases">
        <title>Depth-based differentiation of microbial function through sediment-hosted aquifers and enrichment of novel symbionts in the deep terrestrial subsurface.</title>
        <authorList>
            <person name="Probst A.J."/>
            <person name="Ladd B."/>
            <person name="Jarett J.K."/>
            <person name="Geller-Mcgrath D.E."/>
            <person name="Sieber C.M.K."/>
            <person name="Emerson J.B."/>
            <person name="Anantharaman K."/>
            <person name="Thomas B.C."/>
            <person name="Malmstrom R."/>
            <person name="Stieglmeier M."/>
            <person name="Klingl A."/>
            <person name="Woyke T."/>
            <person name="Ryan C.M."/>
            <person name="Banfield J.F."/>
        </authorList>
    </citation>
    <scope>NUCLEOTIDE SEQUENCE [LARGE SCALE GENOMIC DNA]</scope>
</reference>
<dbReference type="Pfam" id="PF01926">
    <property type="entry name" value="MMR_HSR1"/>
    <property type="match status" value="1"/>
</dbReference>
<evidence type="ECO:0000259" key="8">
    <source>
        <dbReference type="PROSITE" id="PS51705"/>
    </source>
</evidence>
<dbReference type="Gene3D" id="3.40.50.300">
    <property type="entry name" value="P-loop containing nucleotide triphosphate hydrolases"/>
    <property type="match status" value="1"/>
</dbReference>
<organism evidence="9 10">
    <name type="scientific">Candidatus Roizmanbacteria bacterium CG_4_9_14_0_2_um_filter_39_13</name>
    <dbReference type="NCBI Taxonomy" id="1974839"/>
    <lineage>
        <taxon>Bacteria</taxon>
        <taxon>Candidatus Roizmaniibacteriota</taxon>
    </lineage>
</organism>
<feature type="binding site" evidence="6">
    <location>
        <begin position="224"/>
        <end position="227"/>
    </location>
    <ligand>
        <name>GTP</name>
        <dbReference type="ChEBI" id="CHEBI:37565"/>
    </ligand>
</feature>
<feature type="binding site" evidence="6">
    <location>
        <begin position="201"/>
        <end position="205"/>
    </location>
    <ligand>
        <name>GTP</name>
        <dbReference type="ChEBI" id="CHEBI:37565"/>
    </ligand>
</feature>
<gene>
    <name evidence="5 9" type="primary">hflX</name>
    <name evidence="9" type="ORF">CO051_05165</name>
</gene>
<dbReference type="PIRSF" id="PIRSF006809">
    <property type="entry name" value="GTP-binding_hflX_prd"/>
    <property type="match status" value="1"/>
</dbReference>
<feature type="binding site" evidence="6">
    <location>
        <begin position="290"/>
        <end position="293"/>
    </location>
    <ligand>
        <name>GTP</name>
        <dbReference type="ChEBI" id="CHEBI:37565"/>
    </ligand>
</feature>
<dbReference type="Pfam" id="PF16360">
    <property type="entry name" value="GTP-bdg_M"/>
    <property type="match status" value="1"/>
</dbReference>
<feature type="domain" description="Hflx-type G" evidence="8">
    <location>
        <begin position="170"/>
        <end position="334"/>
    </location>
</feature>
<dbReference type="SUPFAM" id="SSF52540">
    <property type="entry name" value="P-loop containing nucleoside triphosphate hydrolases"/>
    <property type="match status" value="1"/>
</dbReference>
<dbReference type="GO" id="GO:0046872">
    <property type="term" value="F:metal ion binding"/>
    <property type="evidence" value="ECO:0007669"/>
    <property type="project" value="UniProtKB-KW"/>
</dbReference>
<comment type="cofactor">
    <cofactor evidence="7">
        <name>Mg(2+)</name>
        <dbReference type="ChEBI" id="CHEBI:18420"/>
    </cofactor>
</comment>
<evidence type="ECO:0000313" key="9">
    <source>
        <dbReference type="EMBL" id="PJC30667.1"/>
    </source>
</evidence>
<evidence type="ECO:0000313" key="10">
    <source>
        <dbReference type="Proteomes" id="UP000231383"/>
    </source>
</evidence>
<keyword evidence="1 7" id="KW-0479">Metal-binding</keyword>
<evidence type="ECO:0000256" key="5">
    <source>
        <dbReference type="HAMAP-Rule" id="MF_00900"/>
    </source>
</evidence>
<dbReference type="HAMAP" id="MF_00900">
    <property type="entry name" value="GTPase_HflX"/>
    <property type="match status" value="1"/>
</dbReference>
<dbReference type="InterPro" id="IPR042108">
    <property type="entry name" value="GTPase_HflX_N_sf"/>
</dbReference>
<dbReference type="Gene3D" id="6.10.250.2860">
    <property type="match status" value="1"/>
</dbReference>
<comment type="function">
    <text evidence="5">GTPase that associates with the 50S ribosomal subunit and may have a role during protein synthesis or ribosome biogenesis.</text>
</comment>
<name>A0A2M8EXH8_9BACT</name>
<dbReference type="InterPro" id="IPR016496">
    <property type="entry name" value="GTPase_HflX"/>
</dbReference>
<feature type="binding site" evidence="6">
    <location>
        <begin position="176"/>
        <end position="183"/>
    </location>
    <ligand>
        <name>GTP</name>
        <dbReference type="ChEBI" id="CHEBI:37565"/>
    </ligand>
</feature>
<keyword evidence="4 5" id="KW-0342">GTP-binding</keyword>
<dbReference type="GO" id="GO:0005737">
    <property type="term" value="C:cytoplasm"/>
    <property type="evidence" value="ECO:0007669"/>
    <property type="project" value="UniProtKB-SubCell"/>
</dbReference>
<evidence type="ECO:0000256" key="7">
    <source>
        <dbReference type="PIRSR" id="PIRSR006809-2"/>
    </source>
</evidence>
<comment type="subunit">
    <text evidence="5">Monomer. Associates with the 50S ribosomal subunit.</text>
</comment>
<dbReference type="InterPro" id="IPR025121">
    <property type="entry name" value="GTPase_HflX_N"/>
</dbReference>
<evidence type="ECO:0000256" key="6">
    <source>
        <dbReference type="PIRSR" id="PIRSR006809-1"/>
    </source>
</evidence>
<sequence length="339" mass="38333">MNTFGGGIIDQIIQRREHPHPRTYMGIGKATEIAELIKTRNIDTVIVNGVVKSTQLFHLTQMYWEVNPNIEVWDRVDLILHIFEKHARTAEAKLQIELAKMRHMGPRMYGLSEELGRQAGGIGTRGIGETNVELMKRHWREQINRTKSQLNKLSKGRTLQIERRRQQGFQTASIVGYTNAGKTTLFNILTNKKKLAKNVLFATLDSVVGEMYLPEIQKQMLITDTIGFIRELPPSLIEAFKSTLLESIHADVLIHVIDASDLQMHDKIQTVQTVLTELGIENKPIINVYNKADNLREATIIDLKSKNGVVISAKEQAGIEVLIKTIQTNLFSSNMAPHV</sequence>
<keyword evidence="3 7" id="KW-0460">Magnesium</keyword>
<feature type="binding site" evidence="6">
    <location>
        <begin position="312"/>
        <end position="314"/>
    </location>
    <ligand>
        <name>GTP</name>
        <dbReference type="ChEBI" id="CHEBI:37565"/>
    </ligand>
</feature>
<dbReference type="PANTHER" id="PTHR10229">
    <property type="entry name" value="GTP-BINDING PROTEIN HFLX"/>
    <property type="match status" value="1"/>
</dbReference>
<protein>
    <recommendedName>
        <fullName evidence="5">GTPase HflX</fullName>
    </recommendedName>
    <alternativeName>
        <fullName evidence="5">GTP-binding protein HflX</fullName>
    </alternativeName>
</protein>
<dbReference type="InterPro" id="IPR006073">
    <property type="entry name" value="GTP-bd"/>
</dbReference>
<dbReference type="Gene3D" id="3.40.50.11060">
    <property type="entry name" value="GTPase HflX, N-terminal domain"/>
    <property type="match status" value="1"/>
</dbReference>
<evidence type="ECO:0000256" key="4">
    <source>
        <dbReference type="ARBA" id="ARBA00023134"/>
    </source>
</evidence>
<dbReference type="InterPro" id="IPR027417">
    <property type="entry name" value="P-loop_NTPase"/>
</dbReference>
<dbReference type="AlphaFoldDB" id="A0A2M8EXH8"/>
<dbReference type="NCBIfam" id="TIGR03156">
    <property type="entry name" value="GTP_HflX"/>
    <property type="match status" value="1"/>
</dbReference>
<dbReference type="InterPro" id="IPR030394">
    <property type="entry name" value="G_HFLX_dom"/>
</dbReference>
<keyword evidence="2 5" id="KW-0547">Nucleotide-binding</keyword>
<evidence type="ECO:0000256" key="3">
    <source>
        <dbReference type="ARBA" id="ARBA00022842"/>
    </source>
</evidence>
<dbReference type="GO" id="GO:0005525">
    <property type="term" value="F:GTP binding"/>
    <property type="evidence" value="ECO:0007669"/>
    <property type="project" value="UniProtKB-UniRule"/>
</dbReference>
<dbReference type="EMBL" id="PFSC01000129">
    <property type="protein sequence ID" value="PJC30667.1"/>
    <property type="molecule type" value="Genomic_DNA"/>
</dbReference>
<dbReference type="InterPro" id="IPR032305">
    <property type="entry name" value="GTP-bd_M"/>
</dbReference>
<evidence type="ECO:0000256" key="1">
    <source>
        <dbReference type="ARBA" id="ARBA00022723"/>
    </source>
</evidence>
<evidence type="ECO:0000256" key="2">
    <source>
        <dbReference type="ARBA" id="ARBA00022741"/>
    </source>
</evidence>
<dbReference type="PANTHER" id="PTHR10229:SF0">
    <property type="entry name" value="GTP-BINDING PROTEIN 6-RELATED"/>
    <property type="match status" value="1"/>
</dbReference>
<dbReference type="PROSITE" id="PS51705">
    <property type="entry name" value="G_HFLX"/>
    <property type="match status" value="1"/>
</dbReference>
<accession>A0A2M8EXH8</accession>
<dbReference type="Proteomes" id="UP000231383">
    <property type="component" value="Unassembled WGS sequence"/>
</dbReference>
<dbReference type="PRINTS" id="PR00326">
    <property type="entry name" value="GTP1OBG"/>
</dbReference>
<keyword evidence="5" id="KW-0963">Cytoplasm</keyword>
<comment type="subcellular location">
    <subcellularLocation>
        <location evidence="5">Cytoplasm</location>
    </subcellularLocation>
    <text evidence="5">May associate with membranes.</text>
</comment>